<dbReference type="HOGENOM" id="CLU_078994_1_0_1"/>
<dbReference type="AlphaFoldDB" id="A0A0D1YUN9"/>
<evidence type="ECO:0000313" key="3">
    <source>
        <dbReference type="Proteomes" id="UP000053599"/>
    </source>
</evidence>
<feature type="region of interest" description="Disordered" evidence="1">
    <location>
        <begin position="196"/>
        <end position="219"/>
    </location>
</feature>
<reference evidence="2 3" key="1">
    <citation type="submission" date="2015-01" db="EMBL/GenBank/DDBJ databases">
        <title>The Genome Sequence of Exophiala sideris CBS121828.</title>
        <authorList>
            <consortium name="The Broad Institute Genomics Platform"/>
            <person name="Cuomo C."/>
            <person name="de Hoog S."/>
            <person name="Gorbushina A."/>
            <person name="Stielow B."/>
            <person name="Teixiera M."/>
            <person name="Abouelleil A."/>
            <person name="Chapman S.B."/>
            <person name="Priest M."/>
            <person name="Young S.K."/>
            <person name="Wortman J."/>
            <person name="Nusbaum C."/>
            <person name="Birren B."/>
        </authorList>
    </citation>
    <scope>NUCLEOTIDE SEQUENCE [LARGE SCALE GENOMIC DNA]</scope>
    <source>
        <strain evidence="2 3">CBS 121828</strain>
    </source>
</reference>
<dbReference type="OrthoDB" id="2580841at2759"/>
<dbReference type="InterPro" id="IPR019268">
    <property type="entry name" value="DUF2278"/>
</dbReference>
<evidence type="ECO:0000256" key="1">
    <source>
        <dbReference type="SAM" id="MobiDB-lite"/>
    </source>
</evidence>
<dbReference type="EMBL" id="KN846953">
    <property type="protein sequence ID" value="KIV78553.1"/>
    <property type="molecule type" value="Genomic_DNA"/>
</dbReference>
<accession>A0A0D1YUN9</accession>
<dbReference type="Pfam" id="PF10042">
    <property type="entry name" value="DUF2278"/>
    <property type="match status" value="1"/>
</dbReference>
<dbReference type="Proteomes" id="UP000053599">
    <property type="component" value="Unassembled WGS sequence"/>
</dbReference>
<name>A0A0D1YUN9_9EURO</name>
<organism evidence="2 3">
    <name type="scientific">Exophiala sideris</name>
    <dbReference type="NCBI Taxonomy" id="1016849"/>
    <lineage>
        <taxon>Eukaryota</taxon>
        <taxon>Fungi</taxon>
        <taxon>Dikarya</taxon>
        <taxon>Ascomycota</taxon>
        <taxon>Pezizomycotina</taxon>
        <taxon>Eurotiomycetes</taxon>
        <taxon>Chaetothyriomycetidae</taxon>
        <taxon>Chaetothyriales</taxon>
        <taxon>Herpotrichiellaceae</taxon>
        <taxon>Exophiala</taxon>
    </lineage>
</organism>
<sequence>MAIKDYGVWVAQPISFKADGPSDKTPHINLKFQDDSGRKNLSAAINVKSTDSDSRLVYWFDKSFTHPIISSLPNLQSGFNSLSNDGQNDLALDFARTQPQLVVLSQGTILPYEASGPKNDILDDLEPVLTDAIQQKATIYIFGSSYGTGIHDIHMNQGSLPKFDNAVYSDGALVFAFPDGHWEAVFIAFASQELPTDDSTGEPLQDSTPLSETAHAVGQ</sequence>
<evidence type="ECO:0008006" key="4">
    <source>
        <dbReference type="Google" id="ProtNLM"/>
    </source>
</evidence>
<evidence type="ECO:0000313" key="2">
    <source>
        <dbReference type="EMBL" id="KIV78553.1"/>
    </source>
</evidence>
<proteinExistence type="predicted"/>
<gene>
    <name evidence="2" type="ORF">PV11_06198</name>
</gene>
<protein>
    <recommendedName>
        <fullName evidence="4">DUF2278 domain-containing protein</fullName>
    </recommendedName>
</protein>
<dbReference type="STRING" id="1016849.A0A0D1YUN9"/>